<reference evidence="17 18" key="1">
    <citation type="journal article" date="2011" name="Science">
        <title>The Selaginella genome identifies genetic changes associated with the evolution of vascular plants.</title>
        <authorList>
            <person name="Banks J.A."/>
            <person name="Nishiyama T."/>
            <person name="Hasebe M."/>
            <person name="Bowman J.L."/>
            <person name="Gribskov M."/>
            <person name="dePamphilis C."/>
            <person name="Albert V.A."/>
            <person name="Aono N."/>
            <person name="Aoyama T."/>
            <person name="Ambrose B.A."/>
            <person name="Ashton N.W."/>
            <person name="Axtell M.J."/>
            <person name="Barker E."/>
            <person name="Barker M.S."/>
            <person name="Bennetzen J.L."/>
            <person name="Bonawitz N.D."/>
            <person name="Chapple C."/>
            <person name="Cheng C."/>
            <person name="Correa L.G."/>
            <person name="Dacre M."/>
            <person name="DeBarry J."/>
            <person name="Dreyer I."/>
            <person name="Elias M."/>
            <person name="Engstrom E.M."/>
            <person name="Estelle M."/>
            <person name="Feng L."/>
            <person name="Finet C."/>
            <person name="Floyd S.K."/>
            <person name="Frommer W.B."/>
            <person name="Fujita T."/>
            <person name="Gramzow L."/>
            <person name="Gutensohn M."/>
            <person name="Harholt J."/>
            <person name="Hattori M."/>
            <person name="Heyl A."/>
            <person name="Hirai T."/>
            <person name="Hiwatashi Y."/>
            <person name="Ishikawa M."/>
            <person name="Iwata M."/>
            <person name="Karol K.G."/>
            <person name="Koehler B."/>
            <person name="Kolukisaoglu U."/>
            <person name="Kubo M."/>
            <person name="Kurata T."/>
            <person name="Lalonde S."/>
            <person name="Li K."/>
            <person name="Li Y."/>
            <person name="Litt A."/>
            <person name="Lyons E."/>
            <person name="Manning G."/>
            <person name="Maruyama T."/>
            <person name="Michael T.P."/>
            <person name="Mikami K."/>
            <person name="Miyazaki S."/>
            <person name="Morinaga S."/>
            <person name="Murata T."/>
            <person name="Mueller-Roeber B."/>
            <person name="Nelson D.R."/>
            <person name="Obara M."/>
            <person name="Oguri Y."/>
            <person name="Olmstead R.G."/>
            <person name="Onodera N."/>
            <person name="Petersen B.L."/>
            <person name="Pils B."/>
            <person name="Prigge M."/>
            <person name="Rensing S.A."/>
            <person name="Riano-Pachon D.M."/>
            <person name="Roberts A.W."/>
            <person name="Sato Y."/>
            <person name="Scheller H.V."/>
            <person name="Schulz B."/>
            <person name="Schulz C."/>
            <person name="Shakirov E.V."/>
            <person name="Shibagaki N."/>
            <person name="Shinohara N."/>
            <person name="Shippen D.E."/>
            <person name="Soerensen I."/>
            <person name="Sotooka R."/>
            <person name="Sugimoto N."/>
            <person name="Sugita M."/>
            <person name="Sumikawa N."/>
            <person name="Tanurdzic M."/>
            <person name="Theissen G."/>
            <person name="Ulvskov P."/>
            <person name="Wakazuki S."/>
            <person name="Weng J.K."/>
            <person name="Willats W.W."/>
            <person name="Wipf D."/>
            <person name="Wolf P.G."/>
            <person name="Yang L."/>
            <person name="Zimmer A.D."/>
            <person name="Zhu Q."/>
            <person name="Mitros T."/>
            <person name="Hellsten U."/>
            <person name="Loque D."/>
            <person name="Otillar R."/>
            <person name="Salamov A."/>
            <person name="Schmutz J."/>
            <person name="Shapiro H."/>
            <person name="Lindquist E."/>
            <person name="Lucas S."/>
            <person name="Rokhsar D."/>
            <person name="Grigoriev I.V."/>
        </authorList>
    </citation>
    <scope>NUCLEOTIDE SEQUENCE [LARGE SCALE GENOMIC DNA]</scope>
</reference>
<keyword evidence="5" id="KW-0378">Hydrolase</keyword>
<dbReference type="InterPro" id="IPR059023">
    <property type="entry name" value="RNA_hel_CTD"/>
</dbReference>
<dbReference type="Gene3D" id="3.30.1060.10">
    <property type="entry name" value="Peptide methionine sulphoxide reductase MsrA"/>
    <property type="match status" value="1"/>
</dbReference>
<evidence type="ECO:0000256" key="4">
    <source>
        <dbReference type="ARBA" id="ARBA00022741"/>
    </source>
</evidence>
<evidence type="ECO:0000256" key="2">
    <source>
        <dbReference type="ARBA" id="ARBA00012502"/>
    </source>
</evidence>
<protein>
    <recommendedName>
        <fullName evidence="11">Peptide-methionine (S)-S-oxide reductase</fullName>
        <ecNumber evidence="2">1.8.4.11</ecNumber>
        <ecNumber evidence="3">3.6.4.13</ecNumber>
    </recommendedName>
    <alternativeName>
        <fullName evidence="10">Protein-methionine-S-oxide reductase</fullName>
    </alternativeName>
</protein>
<dbReference type="PANTHER" id="PTHR18934">
    <property type="entry name" value="ATP-DEPENDENT RNA HELICASE"/>
    <property type="match status" value="1"/>
</dbReference>
<evidence type="ECO:0000256" key="13">
    <source>
        <dbReference type="ARBA" id="ARBA00060772"/>
    </source>
</evidence>
<keyword evidence="9" id="KW-0560">Oxidoreductase</keyword>
<dbReference type="Pfam" id="PF07717">
    <property type="entry name" value="OB_NTP_bind"/>
    <property type="match status" value="1"/>
</dbReference>
<dbReference type="HOGENOM" id="CLU_001832_1_0_1"/>
<evidence type="ECO:0000256" key="8">
    <source>
        <dbReference type="ARBA" id="ARBA00022884"/>
    </source>
</evidence>
<dbReference type="SMART" id="SM00490">
    <property type="entry name" value="HELICc"/>
    <property type="match status" value="1"/>
</dbReference>
<dbReference type="GO" id="GO:0016787">
    <property type="term" value="F:hydrolase activity"/>
    <property type="evidence" value="ECO:0007669"/>
    <property type="project" value="UniProtKB-KW"/>
</dbReference>
<dbReference type="GO" id="GO:0003723">
    <property type="term" value="F:RNA binding"/>
    <property type="evidence" value="ECO:0000318"/>
    <property type="project" value="GO_Central"/>
</dbReference>
<dbReference type="NCBIfam" id="TIGR00401">
    <property type="entry name" value="msrA"/>
    <property type="match status" value="1"/>
</dbReference>
<evidence type="ECO:0000313" key="18">
    <source>
        <dbReference type="Proteomes" id="UP000001514"/>
    </source>
</evidence>
<evidence type="ECO:0000256" key="3">
    <source>
        <dbReference type="ARBA" id="ARBA00012552"/>
    </source>
</evidence>
<keyword evidence="18" id="KW-1185">Reference proteome</keyword>
<evidence type="ECO:0000256" key="9">
    <source>
        <dbReference type="ARBA" id="ARBA00023002"/>
    </source>
</evidence>
<keyword evidence="4" id="KW-0547">Nucleotide-binding</keyword>
<feature type="compositionally biased region" description="Basic and acidic residues" evidence="14">
    <location>
        <begin position="1118"/>
        <end position="1128"/>
    </location>
</feature>
<dbReference type="eggNOG" id="KOG0920">
    <property type="taxonomic scope" value="Eukaryota"/>
</dbReference>
<keyword evidence="8" id="KW-0694">RNA-binding</keyword>
<sequence length="1420" mass="159796">MLPWQAPALQSIVSRVAFVRHKYHNRIRPHLMQLGVRKSYRLYELKMGLEESDDEDEFLNYLQKEVTSTYIERWRRRMSLLLQSSKNEIMSMESKDLKCYNAISYIAKELGLYINLYWKTIVVSKLPLPLYRPDLDPDRPQRQVYVAPATFFRVKAFLDEYKRHRKEKEAKVELFPIVATEQPPQSLPDVYDPLAGIFGDAKKSKLMFDRQRAWQDSREGQIALGFRSKLPAFQLRSAFLESLSRCQVLVVTGGTGCGKTTQLPQYILESEIDGGCGSSCKIVCTQPRRISASSVALRVAEERGEVLGESVGYQVRFDSVRSRSTSLLFCTTGILLRRLMSDPVLNGVTHVIVDEIHERGLNEDFLLIVLRDVIQRRPDLKLILMSATVDAKLFEKYFLDLNTRCMDIPGFAYTVKSYYLEDVLNITGYKLSMQSRMWKYLRQAPEASDLRAHISEENIVREALNAEDYSNAGEESIDFTLIEKLLCHICEHGQEGAVLVFMTGWEDISALRRQLRTHPVLGHPSRVWLLACHGTMSPDEQKRIFDRPPSRVRKIILATNIAETSITVEDVVYVVDIGKAKEKSYDVATNTACLLPRWISKSSVRQRKGRAGRLKPGVCYHLYPESVFQAFEDHNEPEILRTALHNVCLRIKGLQLGDIQTFLAKAIEPPNRHAVHIAIEFLKVIGALDETEELTVLGKHLAILPVEPQIGKMLIMGCIFQCLDPMLTIAAALSSRDPFILPVDKREDSNQAKFKFSIGEMSDHLAVVRAFNDWEVCMKHNTASEFCRANFLSMQVLIGMTSMRKQFLSLLQEAGYLDGGLASCEAYSSDPMIVRAVICAGLFPGVAAVVATPGSVTHKTMDGTVVHVHPHSVNARHEESCFPWLVFLEKIKTSNVFIRDSTGISDSVLLLFGGALVSIGQPGHLQMCGKCLEFFMGESEAELFQEMRDLLDELLKLKLARPDLDIYKHRDGLLMRAVMLMIRGDALAGKFMYGKRTDVGTFDGLIGDKDSKVALRVALLREGLTRRPSVSTKLNRAKQHVSTIQFRGLKFIGEPDRLKRQAERNACAEAVAWLANPDNAEKKKLLMWGGGKLTKVRLGDCMGQLKKLLGKLPPEDEERLRSFEDPKSKKQRSNALVPIDEKKNSKIRKSRKANEEIVTQRAKRFIMSGASVLGVLGHGCAHILPPIAAPSARIHNRALGFSVRSSRSVASPMANLGGWLSKLGVGRATARVRDPEGAKIAQGPDDDAPAPGQEFAQFGAGCFWGVELAFQRIPGVTKTEVGYSQGTVHNPSYEDVCNGDTGHSEVVRVQYNPKETSFSSLLDVFWDRHDPTTLNRQGNDVGTQYRSGIYFYHPEQEKAARESMQKHEEKIKRKIVTEILPATKFYRAEEYHQQYLAKGGRSGFRQSAEKGCNDPIRCYG</sequence>
<feature type="domain" description="Helicase ATP-binding" evidence="15">
    <location>
        <begin position="240"/>
        <end position="407"/>
    </location>
</feature>
<name>D8QTB0_SELML</name>
<comment type="similarity">
    <text evidence="13">Belongs to the DExH box helicase family.</text>
</comment>
<evidence type="ECO:0000256" key="6">
    <source>
        <dbReference type="ARBA" id="ARBA00022806"/>
    </source>
</evidence>
<dbReference type="FunFam" id="3.40.50.300:FF:000526">
    <property type="entry name" value="DExH-box ATP-dependent RNA helicase DExH3"/>
    <property type="match status" value="1"/>
</dbReference>
<dbReference type="InParanoid" id="D8QTB0"/>
<dbReference type="GO" id="GO:0003724">
    <property type="term" value="F:RNA helicase activity"/>
    <property type="evidence" value="ECO:0007669"/>
    <property type="project" value="UniProtKB-EC"/>
</dbReference>
<dbReference type="InterPro" id="IPR027417">
    <property type="entry name" value="P-loop_NTPase"/>
</dbReference>
<dbReference type="EC" id="3.6.4.13" evidence="3"/>
<dbReference type="HAMAP" id="MF_01401">
    <property type="entry name" value="MsrA"/>
    <property type="match status" value="1"/>
</dbReference>
<evidence type="ECO:0000256" key="11">
    <source>
        <dbReference type="ARBA" id="ARBA00030643"/>
    </source>
</evidence>
<dbReference type="Pfam" id="PF26026">
    <property type="entry name" value="RNA_hel_CTD"/>
    <property type="match status" value="1"/>
</dbReference>
<dbReference type="Gene3D" id="3.40.50.300">
    <property type="entry name" value="P-loop containing nucleotide triphosphate hydrolases"/>
    <property type="match status" value="2"/>
</dbReference>
<dbReference type="CDD" id="cd18791">
    <property type="entry name" value="SF2_C_RHA"/>
    <property type="match status" value="1"/>
</dbReference>
<dbReference type="Pfam" id="PF01625">
    <property type="entry name" value="PMSR"/>
    <property type="match status" value="1"/>
</dbReference>
<dbReference type="InterPro" id="IPR036509">
    <property type="entry name" value="Met_Sox_Rdtase_MsrA_sf"/>
</dbReference>
<dbReference type="SUPFAM" id="SSF52540">
    <property type="entry name" value="P-loop containing nucleoside triphosphate hydrolases"/>
    <property type="match status" value="1"/>
</dbReference>
<dbReference type="Pfam" id="PF00270">
    <property type="entry name" value="DEAD"/>
    <property type="match status" value="1"/>
</dbReference>
<dbReference type="Pfam" id="PF04408">
    <property type="entry name" value="WHD_HA2"/>
    <property type="match status" value="1"/>
</dbReference>
<dbReference type="InterPro" id="IPR011545">
    <property type="entry name" value="DEAD/DEAH_box_helicase_dom"/>
</dbReference>
<dbReference type="SUPFAM" id="SSF55068">
    <property type="entry name" value="Peptide methionine sulfoxide reductase"/>
    <property type="match status" value="1"/>
</dbReference>
<dbReference type="InterPro" id="IPR048333">
    <property type="entry name" value="HA2_WH"/>
</dbReference>
<feature type="domain" description="Helicase C-terminal" evidence="16">
    <location>
        <begin position="481"/>
        <end position="655"/>
    </location>
</feature>
<dbReference type="GO" id="GO:0005634">
    <property type="term" value="C:nucleus"/>
    <property type="evidence" value="ECO:0000318"/>
    <property type="project" value="GO_Central"/>
</dbReference>
<dbReference type="PROSITE" id="PS51192">
    <property type="entry name" value="HELICASE_ATP_BIND_1"/>
    <property type="match status" value="1"/>
</dbReference>
<evidence type="ECO:0000259" key="16">
    <source>
        <dbReference type="PROSITE" id="PS51194"/>
    </source>
</evidence>
<dbReference type="EC" id="1.8.4.11" evidence="2"/>
<comment type="catalytic activity">
    <reaction evidence="12">
        <text>ATP + H2O = ADP + phosphate + H(+)</text>
        <dbReference type="Rhea" id="RHEA:13065"/>
        <dbReference type="ChEBI" id="CHEBI:15377"/>
        <dbReference type="ChEBI" id="CHEBI:15378"/>
        <dbReference type="ChEBI" id="CHEBI:30616"/>
        <dbReference type="ChEBI" id="CHEBI:43474"/>
        <dbReference type="ChEBI" id="CHEBI:456216"/>
        <dbReference type="EC" id="3.6.4.13"/>
    </reaction>
</comment>
<evidence type="ECO:0000256" key="1">
    <source>
        <dbReference type="ARBA" id="ARBA00005591"/>
    </source>
</evidence>
<evidence type="ECO:0000313" key="17">
    <source>
        <dbReference type="EMBL" id="EFJ36615.1"/>
    </source>
</evidence>
<dbReference type="CDD" id="cd17917">
    <property type="entry name" value="DEXHc_RHA-like"/>
    <property type="match status" value="1"/>
</dbReference>
<proteinExistence type="inferred from homology"/>
<comment type="similarity">
    <text evidence="1">Belongs to the MsrA Met sulfoxide reductase family.</text>
</comment>
<dbReference type="FunFam" id="3.30.1060.10:FF:000002">
    <property type="entry name" value="Peptide methionine sulfoxide reductase"/>
    <property type="match status" value="1"/>
</dbReference>
<dbReference type="PANTHER" id="PTHR18934:SF229">
    <property type="entry name" value="DEXH-BOX ATP-DEPENDENT RNA HELICASE DEXH3"/>
    <property type="match status" value="1"/>
</dbReference>
<dbReference type="InterPro" id="IPR007502">
    <property type="entry name" value="Helicase-assoc_dom"/>
</dbReference>
<dbReference type="PROSITE" id="PS51194">
    <property type="entry name" value="HELICASE_CTER"/>
    <property type="match status" value="1"/>
</dbReference>
<evidence type="ECO:0000256" key="14">
    <source>
        <dbReference type="SAM" id="MobiDB-lite"/>
    </source>
</evidence>
<dbReference type="InterPro" id="IPR011709">
    <property type="entry name" value="DEAD-box_helicase_OB_fold"/>
</dbReference>
<gene>
    <name evidence="17" type="ORF">SELMODRAFT_437743</name>
</gene>
<dbReference type="STRING" id="88036.D8QTB0"/>
<dbReference type="GO" id="GO:0004386">
    <property type="term" value="F:helicase activity"/>
    <property type="evidence" value="ECO:0000318"/>
    <property type="project" value="GO_Central"/>
</dbReference>
<dbReference type="KEGG" id="smo:SELMODRAFT_437743"/>
<dbReference type="SMART" id="SM00847">
    <property type="entry name" value="HA2"/>
    <property type="match status" value="1"/>
</dbReference>
<keyword evidence="7" id="KW-0067">ATP-binding</keyword>
<keyword evidence="6" id="KW-0347">Helicase</keyword>
<evidence type="ECO:0000256" key="7">
    <source>
        <dbReference type="ARBA" id="ARBA00022840"/>
    </source>
</evidence>
<dbReference type="InterPro" id="IPR001650">
    <property type="entry name" value="Helicase_C-like"/>
</dbReference>
<evidence type="ECO:0000256" key="5">
    <source>
        <dbReference type="ARBA" id="ARBA00022801"/>
    </source>
</evidence>
<dbReference type="eggNOG" id="KOG1635">
    <property type="taxonomic scope" value="Eukaryota"/>
</dbReference>
<dbReference type="Gramene" id="EFJ36615">
    <property type="protein sequence ID" value="EFJ36615"/>
    <property type="gene ID" value="SELMODRAFT_437743"/>
</dbReference>
<evidence type="ECO:0000256" key="10">
    <source>
        <dbReference type="ARBA" id="ARBA00030273"/>
    </source>
</evidence>
<dbReference type="EMBL" id="GL377566">
    <property type="protein sequence ID" value="EFJ36615.1"/>
    <property type="molecule type" value="Genomic_DNA"/>
</dbReference>
<dbReference type="FunFam" id="3.40.50.300:FF:000480">
    <property type="entry name" value="DExH-box ATP-dependent RNA helicase DExH3"/>
    <property type="match status" value="1"/>
</dbReference>
<dbReference type="InterPro" id="IPR014001">
    <property type="entry name" value="Helicase_ATP-bd"/>
</dbReference>
<dbReference type="Gene3D" id="1.20.120.1080">
    <property type="match status" value="1"/>
</dbReference>
<organism evidence="18">
    <name type="scientific">Selaginella moellendorffii</name>
    <name type="common">Spikemoss</name>
    <dbReference type="NCBI Taxonomy" id="88036"/>
    <lineage>
        <taxon>Eukaryota</taxon>
        <taxon>Viridiplantae</taxon>
        <taxon>Streptophyta</taxon>
        <taxon>Embryophyta</taxon>
        <taxon>Tracheophyta</taxon>
        <taxon>Lycopodiopsida</taxon>
        <taxon>Selaginellales</taxon>
        <taxon>Selaginellaceae</taxon>
        <taxon>Selaginella</taxon>
    </lineage>
</organism>
<dbReference type="SMART" id="SM00487">
    <property type="entry name" value="DEXDc"/>
    <property type="match status" value="1"/>
</dbReference>
<dbReference type="GO" id="GO:0005524">
    <property type="term" value="F:ATP binding"/>
    <property type="evidence" value="ECO:0007669"/>
    <property type="project" value="UniProtKB-KW"/>
</dbReference>
<dbReference type="Pfam" id="PF21010">
    <property type="entry name" value="HA2_C"/>
    <property type="match status" value="1"/>
</dbReference>
<dbReference type="Proteomes" id="UP000001514">
    <property type="component" value="Unassembled WGS sequence"/>
</dbReference>
<dbReference type="Pfam" id="PF00271">
    <property type="entry name" value="Helicase_C"/>
    <property type="match status" value="1"/>
</dbReference>
<evidence type="ECO:0000256" key="12">
    <source>
        <dbReference type="ARBA" id="ARBA00047984"/>
    </source>
</evidence>
<dbReference type="FunFam" id="1.20.120.1080:FF:000002">
    <property type="entry name" value="Putative ATP-dependent RNA helicase DHX36"/>
    <property type="match status" value="1"/>
</dbReference>
<feature type="region of interest" description="Disordered" evidence="14">
    <location>
        <begin position="1116"/>
        <end position="1154"/>
    </location>
</feature>
<evidence type="ECO:0000259" key="15">
    <source>
        <dbReference type="PROSITE" id="PS51192"/>
    </source>
</evidence>
<accession>D8QTB0</accession>
<dbReference type="InterPro" id="IPR002569">
    <property type="entry name" value="Met_Sox_Rdtase_MsrA_dom"/>
</dbReference>
<dbReference type="GO" id="GO:0008113">
    <property type="term" value="F:peptide-methionine (S)-S-oxide reductase activity"/>
    <property type="evidence" value="ECO:0007669"/>
    <property type="project" value="UniProtKB-EC"/>
</dbReference>